<feature type="domain" description="F-box" evidence="2">
    <location>
        <begin position="16"/>
        <end position="62"/>
    </location>
</feature>
<dbReference type="SMART" id="SM00256">
    <property type="entry name" value="FBOX"/>
    <property type="match status" value="1"/>
</dbReference>
<dbReference type="Gene3D" id="1.20.1280.50">
    <property type="match status" value="1"/>
</dbReference>
<dbReference type="AlphaFoldDB" id="A0AAW0GQX4"/>
<dbReference type="Proteomes" id="UP001385951">
    <property type="component" value="Unassembled WGS sequence"/>
</dbReference>
<feature type="compositionally biased region" description="Polar residues" evidence="1">
    <location>
        <begin position="471"/>
        <end position="480"/>
    </location>
</feature>
<comment type="caution">
    <text evidence="3">The sequence shown here is derived from an EMBL/GenBank/DDBJ whole genome shotgun (WGS) entry which is preliminary data.</text>
</comment>
<name>A0AAW0GQX4_9APHY</name>
<evidence type="ECO:0000313" key="4">
    <source>
        <dbReference type="Proteomes" id="UP001385951"/>
    </source>
</evidence>
<gene>
    <name evidence="3" type="ORF">QCA50_005364</name>
</gene>
<sequence>MATLAPNETGDVRRLRKSLTQLPYDILLNITQHFDMQDVVALQTTCKSLYYFSTTRSVYRNIALSLLRRCRPLPLAGFQRLSDLQTPDLILAVTRAARLELDWLRRAPQPCYNSSLTGLTPHPGPAPAWYKVISAPPNEEIDWLSPITSNYTLCATRSGKVICWDVQTDSCVSQWVPPDRWELWKCRVQFETRIVFFTMARLLTRIPENRVMEFVLVKLEFPPDGDQTQTPTFSKLSKFRTTGIVMNIFLLDPTARLLSAFIWVPENNTIGLFVLPDWERDEYVYIDTNIECAQHANWSCIVYKDHIIIHTEDSTLAIQYFYPLSFLKQHMKQVTPSDQSPMISIRLPPLASLTGRFVFPGLTPRVTPSLTYRELEEQYGLPPALPSSPVDAIHLEEGKVNPFPTPNWLPESAHFVRQWWPTLPIVPRLSCTVILLADHDPVSHKTRYVLAQHYFQVPLTGRLPHMRIPPQNGSSNSSSAEDNHDGGTWHNDASSTSTSSTLIGSPSDVGGKLDEQEPGEDEEETTITMWYVSDPFDVVCTLETIEDLDEGEPVTMRPRPLVAVDFGHACWIEYYVSPPQEDTDDEPVPTRERTPRNRRLRFVSFPPVMYEEYPELEETFLGRKSKETKGEVRTLEIPPELDINQAETINIDQSHGAIIISTKDGKVFILCYE</sequence>
<evidence type="ECO:0000256" key="1">
    <source>
        <dbReference type="SAM" id="MobiDB-lite"/>
    </source>
</evidence>
<evidence type="ECO:0000259" key="2">
    <source>
        <dbReference type="PROSITE" id="PS50181"/>
    </source>
</evidence>
<protein>
    <recommendedName>
        <fullName evidence="2">F-box domain-containing protein</fullName>
    </recommendedName>
</protein>
<accession>A0AAW0GQX4</accession>
<evidence type="ECO:0000313" key="3">
    <source>
        <dbReference type="EMBL" id="KAK7691959.1"/>
    </source>
</evidence>
<dbReference type="Pfam" id="PF12937">
    <property type="entry name" value="F-box-like"/>
    <property type="match status" value="1"/>
</dbReference>
<organism evidence="3 4">
    <name type="scientific">Cerrena zonata</name>
    <dbReference type="NCBI Taxonomy" id="2478898"/>
    <lineage>
        <taxon>Eukaryota</taxon>
        <taxon>Fungi</taxon>
        <taxon>Dikarya</taxon>
        <taxon>Basidiomycota</taxon>
        <taxon>Agaricomycotina</taxon>
        <taxon>Agaricomycetes</taxon>
        <taxon>Polyporales</taxon>
        <taxon>Cerrenaceae</taxon>
        <taxon>Cerrena</taxon>
    </lineage>
</organism>
<reference evidence="3 4" key="1">
    <citation type="submission" date="2022-09" db="EMBL/GenBank/DDBJ databases">
        <authorList>
            <person name="Palmer J.M."/>
        </authorList>
    </citation>
    <scope>NUCLEOTIDE SEQUENCE [LARGE SCALE GENOMIC DNA]</scope>
    <source>
        <strain evidence="3 4">DSM 7382</strain>
    </source>
</reference>
<keyword evidence="4" id="KW-1185">Reference proteome</keyword>
<dbReference type="PROSITE" id="PS50181">
    <property type="entry name" value="FBOX"/>
    <property type="match status" value="1"/>
</dbReference>
<dbReference type="EMBL" id="JASBNA010000005">
    <property type="protein sequence ID" value="KAK7691959.1"/>
    <property type="molecule type" value="Genomic_DNA"/>
</dbReference>
<feature type="region of interest" description="Disordered" evidence="1">
    <location>
        <begin position="465"/>
        <end position="528"/>
    </location>
</feature>
<dbReference type="InterPro" id="IPR001810">
    <property type="entry name" value="F-box_dom"/>
</dbReference>
<dbReference type="InterPro" id="IPR036047">
    <property type="entry name" value="F-box-like_dom_sf"/>
</dbReference>
<proteinExistence type="predicted"/>
<dbReference type="SUPFAM" id="SSF81383">
    <property type="entry name" value="F-box domain"/>
    <property type="match status" value="1"/>
</dbReference>
<feature type="compositionally biased region" description="Acidic residues" evidence="1">
    <location>
        <begin position="516"/>
        <end position="525"/>
    </location>
</feature>